<comment type="caution">
    <text evidence="2">The sequence shown here is derived from an EMBL/GenBank/DDBJ whole genome shotgun (WGS) entry which is preliminary data.</text>
</comment>
<organism evidence="2 3">
    <name type="scientific">Portunus trituberculatus</name>
    <name type="common">Swimming crab</name>
    <name type="synonym">Neptunus trituberculatus</name>
    <dbReference type="NCBI Taxonomy" id="210409"/>
    <lineage>
        <taxon>Eukaryota</taxon>
        <taxon>Metazoa</taxon>
        <taxon>Ecdysozoa</taxon>
        <taxon>Arthropoda</taxon>
        <taxon>Crustacea</taxon>
        <taxon>Multicrustacea</taxon>
        <taxon>Malacostraca</taxon>
        <taxon>Eumalacostraca</taxon>
        <taxon>Eucarida</taxon>
        <taxon>Decapoda</taxon>
        <taxon>Pleocyemata</taxon>
        <taxon>Brachyura</taxon>
        <taxon>Eubrachyura</taxon>
        <taxon>Portunoidea</taxon>
        <taxon>Portunidae</taxon>
        <taxon>Portuninae</taxon>
        <taxon>Portunus</taxon>
    </lineage>
</organism>
<sequence length="21" mass="2269">MTSGPDQGRSPPPPVAKTCRW</sequence>
<dbReference type="AlphaFoldDB" id="A0A5B7JR44"/>
<keyword evidence="3" id="KW-1185">Reference proteome</keyword>
<feature type="region of interest" description="Disordered" evidence="1">
    <location>
        <begin position="1"/>
        <end position="21"/>
    </location>
</feature>
<protein>
    <submittedName>
        <fullName evidence="2">Uncharacterized protein</fullName>
    </submittedName>
</protein>
<evidence type="ECO:0000313" key="3">
    <source>
        <dbReference type="Proteomes" id="UP000324222"/>
    </source>
</evidence>
<dbReference type="EMBL" id="VSRR010117698">
    <property type="protein sequence ID" value="MPC99280.1"/>
    <property type="molecule type" value="Genomic_DNA"/>
</dbReference>
<proteinExistence type="predicted"/>
<dbReference type="Proteomes" id="UP000324222">
    <property type="component" value="Unassembled WGS sequence"/>
</dbReference>
<reference evidence="2 3" key="1">
    <citation type="submission" date="2019-05" db="EMBL/GenBank/DDBJ databases">
        <title>Another draft genome of Portunus trituberculatus and its Hox gene families provides insights of decapod evolution.</title>
        <authorList>
            <person name="Jeong J.-H."/>
            <person name="Song I."/>
            <person name="Kim S."/>
            <person name="Choi T."/>
            <person name="Kim D."/>
            <person name="Ryu S."/>
            <person name="Kim W."/>
        </authorList>
    </citation>
    <scope>NUCLEOTIDE SEQUENCE [LARGE SCALE GENOMIC DNA]</scope>
    <source>
        <tissue evidence="2">Muscle</tissue>
    </source>
</reference>
<accession>A0A5B7JR44</accession>
<evidence type="ECO:0000256" key="1">
    <source>
        <dbReference type="SAM" id="MobiDB-lite"/>
    </source>
</evidence>
<gene>
    <name evidence="2" type="ORF">E2C01_094685</name>
</gene>
<evidence type="ECO:0000313" key="2">
    <source>
        <dbReference type="EMBL" id="MPC99280.1"/>
    </source>
</evidence>
<name>A0A5B7JR44_PORTR</name>